<evidence type="ECO:0000256" key="2">
    <source>
        <dbReference type="ARBA" id="ARBA00012438"/>
    </source>
</evidence>
<evidence type="ECO:0000256" key="3">
    <source>
        <dbReference type="ARBA" id="ARBA00022553"/>
    </source>
</evidence>
<comment type="catalytic activity">
    <reaction evidence="1">
        <text>ATP + protein L-histidine = ADP + protein N-phospho-L-histidine.</text>
        <dbReference type="EC" id="2.7.13.3"/>
    </reaction>
</comment>
<keyword evidence="4" id="KW-0808">Transferase</keyword>
<dbReference type="Pfam" id="PF13589">
    <property type="entry name" value="HATPase_c_3"/>
    <property type="match status" value="1"/>
</dbReference>
<reference evidence="10" key="1">
    <citation type="submission" date="2016-10" db="EMBL/GenBank/DDBJ databases">
        <authorList>
            <person name="Varghese N."/>
            <person name="Submissions S."/>
        </authorList>
    </citation>
    <scope>NUCLEOTIDE SEQUENCE [LARGE SCALE GENOMIC DNA]</scope>
    <source>
        <strain evidence="10">DSM 16858</strain>
    </source>
</reference>
<dbReference type="SUPFAM" id="SSF55874">
    <property type="entry name" value="ATPase domain of HSP90 chaperone/DNA topoisomerase II/histidine kinase"/>
    <property type="match status" value="2"/>
</dbReference>
<name>A0A1I0KKB1_9BACT</name>
<dbReference type="InterPro" id="IPR050980">
    <property type="entry name" value="2C_sensor_his_kinase"/>
</dbReference>
<evidence type="ECO:0000256" key="1">
    <source>
        <dbReference type="ARBA" id="ARBA00000085"/>
    </source>
</evidence>
<dbReference type="InterPro" id="IPR003594">
    <property type="entry name" value="HATPase_dom"/>
</dbReference>
<evidence type="ECO:0000259" key="8">
    <source>
        <dbReference type="PROSITE" id="PS50109"/>
    </source>
</evidence>
<evidence type="ECO:0000256" key="7">
    <source>
        <dbReference type="SAM" id="MobiDB-lite"/>
    </source>
</evidence>
<feature type="compositionally biased region" description="Low complexity" evidence="7">
    <location>
        <begin position="445"/>
        <end position="454"/>
    </location>
</feature>
<dbReference type="InterPro" id="IPR005467">
    <property type="entry name" value="His_kinase_dom"/>
</dbReference>
<organism evidence="9 10">
    <name type="scientific">Stigmatella erecta</name>
    <dbReference type="NCBI Taxonomy" id="83460"/>
    <lineage>
        <taxon>Bacteria</taxon>
        <taxon>Pseudomonadati</taxon>
        <taxon>Myxococcota</taxon>
        <taxon>Myxococcia</taxon>
        <taxon>Myxococcales</taxon>
        <taxon>Cystobacterineae</taxon>
        <taxon>Archangiaceae</taxon>
        <taxon>Stigmatella</taxon>
    </lineage>
</organism>
<dbReference type="AlphaFoldDB" id="A0A1I0KKB1"/>
<feature type="region of interest" description="Disordered" evidence="7">
    <location>
        <begin position="445"/>
        <end position="484"/>
    </location>
</feature>
<dbReference type="PROSITE" id="PS50109">
    <property type="entry name" value="HIS_KIN"/>
    <property type="match status" value="1"/>
</dbReference>
<dbReference type="SMART" id="SM00387">
    <property type="entry name" value="HATPase_c"/>
    <property type="match status" value="1"/>
</dbReference>
<feature type="compositionally biased region" description="Basic and acidic residues" evidence="7">
    <location>
        <begin position="462"/>
        <end position="484"/>
    </location>
</feature>
<dbReference type="EMBL" id="FOIJ01000011">
    <property type="protein sequence ID" value="SEU24623.1"/>
    <property type="molecule type" value="Genomic_DNA"/>
</dbReference>
<evidence type="ECO:0000256" key="6">
    <source>
        <dbReference type="ARBA" id="ARBA00023012"/>
    </source>
</evidence>
<dbReference type="GO" id="GO:0000160">
    <property type="term" value="P:phosphorelay signal transduction system"/>
    <property type="evidence" value="ECO:0007669"/>
    <property type="project" value="UniProtKB-KW"/>
</dbReference>
<dbReference type="Proteomes" id="UP000199181">
    <property type="component" value="Unassembled WGS sequence"/>
</dbReference>
<dbReference type="EC" id="2.7.13.3" evidence="2"/>
<sequence>MTDAKRSIAKFSVDTHLFRELGELLVGRESTALIELVKNAYDADATEVTVFGENLGDPSRGVIRITDNGVGMTPNIFQRGFLRVAARIKNEGDRKSERWGRRFTGAKGVGRLSAHKLARKIQVQSIPWAVTEPIVGVDGFIDWDKVEQAETLDKIDNDAVIATERQVRKGEVHGTTLTLTRLRQKWTPAQRGRFLLEVEALRAPSVLTAPLSKNVIPETGLFDRPMFVDAKSTDPGFKLELEGDFQGGDNYWPAVVESAGWLLEIDVSPKRVRYLIVPTSRTRKEFPNARRMAFSEDHPKPESGPFFQARILIREGQATGKKDERTWASRIGGVRVYMEGFRVLPYGEDSDDWLALGRDTNDRTRKLRFLADSSAPGKLAEVDDEGLLLLPNKHYFGGVFLTANRAGSLQMLVNREGFVPDSSFELMVTLVRRGIDLSTRVRAAARAGAGNPAPSHSSGEGRSSHDDEVPERAGGDSLKGKAEGSLRRLAEQAVELEKLAADAPDTLKKRLMEAVIKIGHATAVSREIVPANSMVLVLASVGTQLAAFTHEVNRLLGLAGDLERMIARLREQDLPPKPKNHVLKVLVTAADLRRAIERQAAYLVDIVTPDARRRRSKQSLNDVLNATWKLVETSAEQRGISLHNEIDHELRSPPMFRAELMAVFTNLLTNAVKAAGSNGAIRASAEVSDNGEIHFRLENTGAAVDPSDGERWFRPFESTTVDVDPVLGQGMGLGLGITRDLLSEIGAFISFVQPHRGYATAIEIVFPGATS</sequence>
<dbReference type="GO" id="GO:0004673">
    <property type="term" value="F:protein histidine kinase activity"/>
    <property type="evidence" value="ECO:0007669"/>
    <property type="project" value="UniProtKB-EC"/>
</dbReference>
<proteinExistence type="predicted"/>
<dbReference type="PANTHER" id="PTHR44936">
    <property type="entry name" value="SENSOR PROTEIN CREC"/>
    <property type="match status" value="1"/>
</dbReference>
<dbReference type="RefSeq" id="WP_143076123.1">
    <property type="nucleotide sequence ID" value="NZ_FOIJ01000011.1"/>
</dbReference>
<protein>
    <recommendedName>
        <fullName evidence="2">histidine kinase</fullName>
        <ecNumber evidence="2">2.7.13.3</ecNumber>
    </recommendedName>
</protein>
<keyword evidence="6" id="KW-0902">Two-component regulatory system</keyword>
<dbReference type="PANTHER" id="PTHR44936:SF9">
    <property type="entry name" value="SENSOR PROTEIN CREC"/>
    <property type="match status" value="1"/>
</dbReference>
<keyword evidence="3" id="KW-0597">Phosphoprotein</keyword>
<dbReference type="InterPro" id="IPR036890">
    <property type="entry name" value="HATPase_C_sf"/>
</dbReference>
<gene>
    <name evidence="9" type="ORF">SAMN05443639_111100</name>
</gene>
<evidence type="ECO:0000313" key="9">
    <source>
        <dbReference type="EMBL" id="SEU24623.1"/>
    </source>
</evidence>
<keyword evidence="5 9" id="KW-0418">Kinase</keyword>
<evidence type="ECO:0000313" key="10">
    <source>
        <dbReference type="Proteomes" id="UP000199181"/>
    </source>
</evidence>
<accession>A0A1I0KKB1</accession>
<feature type="domain" description="Histidine kinase" evidence="8">
    <location>
        <begin position="547"/>
        <end position="770"/>
    </location>
</feature>
<dbReference type="Gene3D" id="3.30.565.10">
    <property type="entry name" value="Histidine kinase-like ATPase, C-terminal domain"/>
    <property type="match status" value="2"/>
</dbReference>
<dbReference type="Pfam" id="PF02518">
    <property type="entry name" value="HATPase_c"/>
    <property type="match status" value="1"/>
</dbReference>
<evidence type="ECO:0000256" key="5">
    <source>
        <dbReference type="ARBA" id="ARBA00022777"/>
    </source>
</evidence>
<evidence type="ECO:0000256" key="4">
    <source>
        <dbReference type="ARBA" id="ARBA00022679"/>
    </source>
</evidence>
<keyword evidence="10" id="KW-1185">Reference proteome</keyword>